<accession>A0AAN4UTR5</accession>
<dbReference type="Pfam" id="PF13360">
    <property type="entry name" value="PQQ_2"/>
    <property type="match status" value="1"/>
</dbReference>
<evidence type="ECO:0000313" key="4">
    <source>
        <dbReference type="Proteomes" id="UP000199541"/>
    </source>
</evidence>
<dbReference type="InterPro" id="IPR011047">
    <property type="entry name" value="Quinoprotein_ADH-like_sf"/>
</dbReference>
<name>A0AAN4UTR5_9RHOB</name>
<dbReference type="PANTHER" id="PTHR34512:SF30">
    <property type="entry name" value="OUTER MEMBRANE PROTEIN ASSEMBLY FACTOR BAMB"/>
    <property type="match status" value="1"/>
</dbReference>
<gene>
    <name evidence="2" type="ORF">GCM10008024_30960</name>
    <name evidence="3" type="ORF">SAMN05444006_11523</name>
</gene>
<reference evidence="2" key="1">
    <citation type="journal article" date="2014" name="Int. J. Syst. Evol. Microbiol.">
        <title>Complete genome sequence of Corynebacterium casei LMG S-19264T (=DSM 44701T), isolated from a smear-ripened cheese.</title>
        <authorList>
            <consortium name="US DOE Joint Genome Institute (JGI-PGF)"/>
            <person name="Walter F."/>
            <person name="Albersmeier A."/>
            <person name="Kalinowski J."/>
            <person name="Ruckert C."/>
        </authorList>
    </citation>
    <scope>NUCLEOTIDE SEQUENCE</scope>
    <source>
        <strain evidence="2">CGMCC 1.10859</strain>
    </source>
</reference>
<comment type="caution">
    <text evidence="2">The sequence shown here is derived from an EMBL/GenBank/DDBJ whole genome shotgun (WGS) entry which is preliminary data.</text>
</comment>
<dbReference type="Gene3D" id="2.130.10.10">
    <property type="entry name" value="YVTN repeat-like/Quinoprotein amine dehydrogenase"/>
    <property type="match status" value="1"/>
</dbReference>
<dbReference type="InterPro" id="IPR015943">
    <property type="entry name" value="WD40/YVTN_repeat-like_dom_sf"/>
</dbReference>
<dbReference type="PROSITE" id="PS51257">
    <property type="entry name" value="PROKAR_LIPOPROTEIN"/>
    <property type="match status" value="1"/>
</dbReference>
<keyword evidence="4" id="KW-1185">Reference proteome</keyword>
<sequence length="442" mass="46408">MKLNHAIFCLACAALLASCAPKKIPLKGERLDPRSIVGAGEAGPPPGDYAPHNVPVSLPAPRVNAQWTERNGSPAHLIAQPALDTSLTPLWSVSIGRGDDKRHKITSDPVVAGGRIFTLDAEATVTATTTAGKTAWSTDITPPGARAGLVSGGGLAYGDGKLFVTSAFGELVAMDPASGRILWRQKFDAPATGAPTVRGNTVYVISRDAAAWAINTADGKVRWMVQGTPSIASLTGGPAPAVAGDTVVFPFSSDEMIGALASGGTIAWTTNIAGRRLGHVYAQISDIAGDPVIDGRTIYVGNATGRVGAYDLASGQAKWTSPEGMLGPVWPAGGQLYFISDEMKLVRMNAATGAVVWKAQLPYYKPYRKDKRRRDIYVNFGPLLAGNRLIVPSSDGNFMIFDPASGKLIATRPIGDGATTNAVVANRTLYIVTEDGKLRAFR</sequence>
<dbReference type="InterPro" id="IPR002372">
    <property type="entry name" value="PQQ_rpt_dom"/>
</dbReference>
<proteinExistence type="predicted"/>
<dbReference type="SUPFAM" id="SSF50998">
    <property type="entry name" value="Quinoprotein alcohol dehydrogenase-like"/>
    <property type="match status" value="1"/>
</dbReference>
<dbReference type="InterPro" id="IPR018391">
    <property type="entry name" value="PQQ_b-propeller_rpt"/>
</dbReference>
<evidence type="ECO:0000313" key="3">
    <source>
        <dbReference type="EMBL" id="SDX39352.1"/>
    </source>
</evidence>
<evidence type="ECO:0000259" key="1">
    <source>
        <dbReference type="Pfam" id="PF13360"/>
    </source>
</evidence>
<evidence type="ECO:0000313" key="5">
    <source>
        <dbReference type="Proteomes" id="UP000634647"/>
    </source>
</evidence>
<dbReference type="AlphaFoldDB" id="A0AAN4UTR5"/>
<protein>
    <submittedName>
        <fullName evidence="3">Outer membrane protein assembly factor BamB, contains PQQ-like beta-propeller repeat</fullName>
    </submittedName>
    <submittedName>
        <fullName evidence="2">Pyrrolo-quinoline quinone</fullName>
    </submittedName>
</protein>
<dbReference type="EMBL" id="FNOB01000015">
    <property type="protein sequence ID" value="SDX39352.1"/>
    <property type="molecule type" value="Genomic_DNA"/>
</dbReference>
<evidence type="ECO:0000313" key="2">
    <source>
        <dbReference type="EMBL" id="GHE04292.1"/>
    </source>
</evidence>
<organism evidence="2 5">
    <name type="scientific">Allgaiera indica</name>
    <dbReference type="NCBI Taxonomy" id="765699"/>
    <lineage>
        <taxon>Bacteria</taxon>
        <taxon>Pseudomonadati</taxon>
        <taxon>Pseudomonadota</taxon>
        <taxon>Alphaproteobacteria</taxon>
        <taxon>Rhodobacterales</taxon>
        <taxon>Paracoccaceae</taxon>
        <taxon>Allgaiera</taxon>
    </lineage>
</organism>
<dbReference type="RefSeq" id="WP_051645787.1">
    <property type="nucleotide sequence ID" value="NZ_BNAB01000016.1"/>
</dbReference>
<dbReference type="PANTHER" id="PTHR34512">
    <property type="entry name" value="CELL SURFACE PROTEIN"/>
    <property type="match status" value="1"/>
</dbReference>
<feature type="domain" description="Pyrrolo-quinoline quinone repeat" evidence="1">
    <location>
        <begin position="122"/>
        <end position="358"/>
    </location>
</feature>
<dbReference type="EMBL" id="BNAB01000016">
    <property type="protein sequence ID" value="GHE04292.1"/>
    <property type="molecule type" value="Genomic_DNA"/>
</dbReference>
<reference evidence="3 4" key="2">
    <citation type="submission" date="2016-10" db="EMBL/GenBank/DDBJ databases">
        <authorList>
            <person name="Varghese N."/>
            <person name="Submissions S."/>
        </authorList>
    </citation>
    <scope>NUCLEOTIDE SEQUENCE [LARGE SCALE GENOMIC DNA]</scope>
    <source>
        <strain evidence="3 4">DSM 24802</strain>
    </source>
</reference>
<reference evidence="2" key="3">
    <citation type="submission" date="2023-06" db="EMBL/GenBank/DDBJ databases">
        <authorList>
            <person name="Sun Q."/>
            <person name="Zhou Y."/>
        </authorList>
    </citation>
    <scope>NUCLEOTIDE SEQUENCE</scope>
    <source>
        <strain evidence="2">CGMCC 1.10859</strain>
    </source>
</reference>
<dbReference type="Proteomes" id="UP000199541">
    <property type="component" value="Unassembled WGS sequence"/>
</dbReference>
<dbReference type="SMART" id="SM00564">
    <property type="entry name" value="PQQ"/>
    <property type="match status" value="6"/>
</dbReference>
<dbReference type="Proteomes" id="UP000634647">
    <property type="component" value="Unassembled WGS sequence"/>
</dbReference>